<evidence type="ECO:0000256" key="5">
    <source>
        <dbReference type="SAM" id="Phobius"/>
    </source>
</evidence>
<gene>
    <name evidence="6" type="ORF">PES01_30100</name>
</gene>
<organism evidence="6 7">
    <name type="scientific">Pseudoalteromonas espejiana</name>
    <dbReference type="NCBI Taxonomy" id="28107"/>
    <lineage>
        <taxon>Bacteria</taxon>
        <taxon>Pseudomonadati</taxon>
        <taxon>Pseudomonadota</taxon>
        <taxon>Gammaproteobacteria</taxon>
        <taxon>Alteromonadales</taxon>
        <taxon>Pseudoalteromonadaceae</taxon>
        <taxon>Pseudoalteromonas</taxon>
    </lineage>
</organism>
<feature type="transmembrane region" description="Helical" evidence="5">
    <location>
        <begin position="116"/>
        <end position="137"/>
    </location>
</feature>
<proteinExistence type="predicted"/>
<dbReference type="RefSeq" id="WP_089349624.1">
    <property type="nucleotide sequence ID" value="NZ_BJUM01000033.1"/>
</dbReference>
<name>A0A510XYN2_9GAMM</name>
<dbReference type="SUPFAM" id="SSF161084">
    <property type="entry name" value="MAPEG domain-like"/>
    <property type="match status" value="1"/>
</dbReference>
<reference evidence="6 7" key="1">
    <citation type="submission" date="2019-07" db="EMBL/GenBank/DDBJ databases">
        <title>Whole genome shotgun sequence of Pseudoalteromonas espejiana NBRC 102222.</title>
        <authorList>
            <person name="Hosoyama A."/>
            <person name="Uohara A."/>
            <person name="Ohji S."/>
            <person name="Ichikawa N."/>
        </authorList>
    </citation>
    <scope>NUCLEOTIDE SEQUENCE [LARGE SCALE GENOMIC DNA]</scope>
    <source>
        <strain evidence="6 7">NBRC 102222</strain>
    </source>
</reference>
<sequence length="139" mass="15752">MEKTIILAMFAQVTLSLIVMLIMGKRRFAAAKNKQLQFSDFKTMRLDSAGDSVRVADRNFTNQFEIPVLFYAGCLIALQLNSASYLIAALACLFVLTRIIHTIIHIGSNNIRMRFNVFLLGCASVFALWLAVIWRIMLF</sequence>
<keyword evidence="3 5" id="KW-1133">Transmembrane helix</keyword>
<feature type="transmembrane region" description="Helical" evidence="5">
    <location>
        <begin position="6"/>
        <end position="24"/>
    </location>
</feature>
<protein>
    <submittedName>
        <fullName evidence="6">Membrane protein</fullName>
    </submittedName>
</protein>
<dbReference type="AlphaFoldDB" id="A0A510XYN2"/>
<dbReference type="GO" id="GO:0016020">
    <property type="term" value="C:membrane"/>
    <property type="evidence" value="ECO:0007669"/>
    <property type="project" value="UniProtKB-SubCell"/>
</dbReference>
<evidence type="ECO:0000256" key="3">
    <source>
        <dbReference type="ARBA" id="ARBA00022989"/>
    </source>
</evidence>
<dbReference type="Gene3D" id="1.20.120.550">
    <property type="entry name" value="Membrane associated eicosanoid/glutathione metabolism-like domain"/>
    <property type="match status" value="1"/>
</dbReference>
<dbReference type="InterPro" id="IPR001129">
    <property type="entry name" value="Membr-assoc_MAPEG"/>
</dbReference>
<feature type="transmembrane region" description="Helical" evidence="5">
    <location>
        <begin position="86"/>
        <end position="104"/>
    </location>
</feature>
<dbReference type="Pfam" id="PF01124">
    <property type="entry name" value="MAPEG"/>
    <property type="match status" value="1"/>
</dbReference>
<evidence type="ECO:0000313" key="6">
    <source>
        <dbReference type="EMBL" id="GEK56165.1"/>
    </source>
</evidence>
<feature type="transmembrane region" description="Helical" evidence="5">
    <location>
        <begin position="64"/>
        <end position="80"/>
    </location>
</feature>
<comment type="caution">
    <text evidence="6">The sequence shown here is derived from an EMBL/GenBank/DDBJ whole genome shotgun (WGS) entry which is preliminary data.</text>
</comment>
<comment type="subcellular location">
    <subcellularLocation>
        <location evidence="1">Membrane</location>
    </subcellularLocation>
</comment>
<keyword evidence="7" id="KW-1185">Reference proteome</keyword>
<evidence type="ECO:0000256" key="4">
    <source>
        <dbReference type="ARBA" id="ARBA00023136"/>
    </source>
</evidence>
<evidence type="ECO:0000313" key="7">
    <source>
        <dbReference type="Proteomes" id="UP000321419"/>
    </source>
</evidence>
<accession>A0A510XYN2</accession>
<keyword evidence="2 5" id="KW-0812">Transmembrane</keyword>
<dbReference type="InterPro" id="IPR023352">
    <property type="entry name" value="MAPEG-like_dom_sf"/>
</dbReference>
<evidence type="ECO:0000256" key="1">
    <source>
        <dbReference type="ARBA" id="ARBA00004370"/>
    </source>
</evidence>
<evidence type="ECO:0000256" key="2">
    <source>
        <dbReference type="ARBA" id="ARBA00022692"/>
    </source>
</evidence>
<keyword evidence="4 5" id="KW-0472">Membrane</keyword>
<dbReference type="Proteomes" id="UP000321419">
    <property type="component" value="Unassembled WGS sequence"/>
</dbReference>
<dbReference type="EMBL" id="BJUM01000033">
    <property type="protein sequence ID" value="GEK56165.1"/>
    <property type="molecule type" value="Genomic_DNA"/>
</dbReference>
<dbReference type="OrthoDB" id="328594at2"/>